<dbReference type="InterPro" id="IPR029523">
    <property type="entry name" value="INO80B/Ies2"/>
</dbReference>
<feature type="domain" description="INO80 complex subunit B-like conserved region" evidence="2">
    <location>
        <begin position="274"/>
        <end position="347"/>
    </location>
</feature>
<feature type="compositionally biased region" description="Basic and acidic residues" evidence="1">
    <location>
        <begin position="108"/>
        <end position="124"/>
    </location>
</feature>
<dbReference type="InterPro" id="IPR006880">
    <property type="entry name" value="INO80B_C"/>
</dbReference>
<comment type="caution">
    <text evidence="3">The sequence shown here is derived from an EMBL/GenBank/DDBJ whole genome shotgun (WGS) entry which is preliminary data.</text>
</comment>
<dbReference type="CDD" id="cd23021">
    <property type="entry name" value="zf-HIT_IN80B"/>
    <property type="match status" value="1"/>
</dbReference>
<dbReference type="PANTHER" id="PTHR21561">
    <property type="entry name" value="INO80 COMPLEX SUBUNIT B"/>
    <property type="match status" value="1"/>
</dbReference>
<dbReference type="GO" id="GO:0006338">
    <property type="term" value="P:chromatin remodeling"/>
    <property type="evidence" value="ECO:0007669"/>
    <property type="project" value="InterPro"/>
</dbReference>
<feature type="compositionally biased region" description="Basic residues" evidence="1">
    <location>
        <begin position="60"/>
        <end position="72"/>
    </location>
</feature>
<proteinExistence type="predicted"/>
<dbReference type="GO" id="GO:0031011">
    <property type="term" value="C:Ino80 complex"/>
    <property type="evidence" value="ECO:0007669"/>
    <property type="project" value="InterPro"/>
</dbReference>
<dbReference type="PANTHER" id="PTHR21561:SF12">
    <property type="entry name" value="INO80 COMPLEX SUBUNIT B"/>
    <property type="match status" value="1"/>
</dbReference>
<dbReference type="Pfam" id="PF04438">
    <property type="entry name" value="zf-HIT"/>
    <property type="match status" value="1"/>
</dbReference>
<evidence type="ECO:0000313" key="3">
    <source>
        <dbReference type="EMBL" id="CAB3388108.1"/>
    </source>
</evidence>
<dbReference type="AlphaFoldDB" id="A0A8S1E579"/>
<feature type="compositionally biased region" description="Polar residues" evidence="1">
    <location>
        <begin position="173"/>
        <end position="185"/>
    </location>
</feature>
<feature type="compositionally biased region" description="Basic and acidic residues" evidence="1">
    <location>
        <begin position="203"/>
        <end position="217"/>
    </location>
</feature>
<feature type="compositionally biased region" description="Low complexity" evidence="1">
    <location>
        <begin position="160"/>
        <end position="172"/>
    </location>
</feature>
<feature type="compositionally biased region" description="Basic and acidic residues" evidence="1">
    <location>
        <begin position="85"/>
        <end position="101"/>
    </location>
</feature>
<feature type="region of interest" description="Disordered" evidence="1">
    <location>
        <begin position="280"/>
        <end position="322"/>
    </location>
</feature>
<dbReference type="OrthoDB" id="2021186at2759"/>
<gene>
    <name evidence="3" type="ORF">CLODIP_2_CD12556</name>
</gene>
<sequence length="402" mass="45132">MFDLEHIEVDVVGMDIEIEEESQEASLPRKRSKKSKHKKHKRDSRPAEESDSDLDVQIQKPKKVAPVKKATVKKAELPAVLEPVRISERTPKPSLKMKEAESSAQMERSFEKAHKSSPKLREVELDQFEPSRASERTPKPSLKLKIKLAEAAESSLAKNKSPSKSSEKSSPSLATSVIGSQNVPSPGSAKMLAPGSKKKKGKGKDSSSDEERWLDAIESGKLEEVDDELKKIKDPKLMTARQRAMFEKKSDFPGEELPLMALPSGYKEKVITEEMMQKRALKLQRRKQQAEEKREKDKKMTMDRLLKKQASKANRPVTKKSSNFSQEPLLLMVNNENETTISFPLGMQCPIQESKPKPLPPPAAKCRVEGCQNRKRYSCSKTGVPLCSIECYKTNLAINGLQ</sequence>
<feature type="region of interest" description="Disordered" evidence="1">
    <location>
        <begin position="19"/>
        <end position="217"/>
    </location>
</feature>
<organism evidence="3 4">
    <name type="scientific">Cloeon dipterum</name>
    <dbReference type="NCBI Taxonomy" id="197152"/>
    <lineage>
        <taxon>Eukaryota</taxon>
        <taxon>Metazoa</taxon>
        <taxon>Ecdysozoa</taxon>
        <taxon>Arthropoda</taxon>
        <taxon>Hexapoda</taxon>
        <taxon>Insecta</taxon>
        <taxon>Pterygota</taxon>
        <taxon>Palaeoptera</taxon>
        <taxon>Ephemeroptera</taxon>
        <taxon>Pisciforma</taxon>
        <taxon>Baetidae</taxon>
        <taxon>Cloeon</taxon>
    </lineage>
</organism>
<protein>
    <recommendedName>
        <fullName evidence="2">INO80 complex subunit B-like conserved region domain-containing protein</fullName>
    </recommendedName>
</protein>
<evidence type="ECO:0000259" key="2">
    <source>
        <dbReference type="SMART" id="SM01406"/>
    </source>
</evidence>
<dbReference type="EMBL" id="CADEPI010000694">
    <property type="protein sequence ID" value="CAB3388108.1"/>
    <property type="molecule type" value="Genomic_DNA"/>
</dbReference>
<accession>A0A8S1E579</accession>
<evidence type="ECO:0000313" key="4">
    <source>
        <dbReference type="Proteomes" id="UP000494165"/>
    </source>
</evidence>
<feature type="compositionally biased region" description="Basic and acidic residues" evidence="1">
    <location>
        <begin position="288"/>
        <end position="306"/>
    </location>
</feature>
<dbReference type="Proteomes" id="UP000494165">
    <property type="component" value="Unassembled WGS sequence"/>
</dbReference>
<reference evidence="3 4" key="1">
    <citation type="submission" date="2020-04" db="EMBL/GenBank/DDBJ databases">
        <authorList>
            <person name="Alioto T."/>
            <person name="Alioto T."/>
            <person name="Gomez Garrido J."/>
        </authorList>
    </citation>
    <scope>NUCLEOTIDE SEQUENCE [LARGE SCALE GENOMIC DNA]</scope>
</reference>
<keyword evidence="4" id="KW-1185">Reference proteome</keyword>
<dbReference type="InterPro" id="IPR007529">
    <property type="entry name" value="Znf_HIT"/>
</dbReference>
<name>A0A8S1E579_9INSE</name>
<dbReference type="Pfam" id="PF04795">
    <property type="entry name" value="PAPA-1"/>
    <property type="match status" value="1"/>
</dbReference>
<evidence type="ECO:0000256" key="1">
    <source>
        <dbReference type="SAM" id="MobiDB-lite"/>
    </source>
</evidence>
<feature type="compositionally biased region" description="Basic residues" evidence="1">
    <location>
        <begin position="28"/>
        <end position="43"/>
    </location>
</feature>
<dbReference type="SMART" id="SM01406">
    <property type="entry name" value="PAPA-1"/>
    <property type="match status" value="1"/>
</dbReference>